<evidence type="ECO:0000313" key="1">
    <source>
        <dbReference type="EMBL" id="MPN26652.1"/>
    </source>
</evidence>
<name>A0A645GLA4_9ZZZZ</name>
<comment type="caution">
    <text evidence="1">The sequence shown here is derived from an EMBL/GenBank/DDBJ whole genome shotgun (WGS) entry which is preliminary data.</text>
</comment>
<proteinExistence type="predicted"/>
<accession>A0A645GLA4</accession>
<protein>
    <submittedName>
        <fullName evidence="1">Uncharacterized protein</fullName>
    </submittedName>
</protein>
<reference evidence="1" key="1">
    <citation type="submission" date="2019-08" db="EMBL/GenBank/DDBJ databases">
        <authorList>
            <person name="Kucharzyk K."/>
            <person name="Murdoch R.W."/>
            <person name="Higgins S."/>
            <person name="Loffler F."/>
        </authorList>
    </citation>
    <scope>NUCLEOTIDE SEQUENCE</scope>
</reference>
<dbReference type="AlphaFoldDB" id="A0A645GLA4"/>
<dbReference type="EMBL" id="VSSQ01076238">
    <property type="protein sequence ID" value="MPN26652.1"/>
    <property type="molecule type" value="Genomic_DNA"/>
</dbReference>
<gene>
    <name evidence="1" type="ORF">SDC9_174077</name>
</gene>
<organism evidence="1">
    <name type="scientific">bioreactor metagenome</name>
    <dbReference type="NCBI Taxonomy" id="1076179"/>
    <lineage>
        <taxon>unclassified sequences</taxon>
        <taxon>metagenomes</taxon>
        <taxon>ecological metagenomes</taxon>
    </lineage>
</organism>
<sequence>MAGDALVLLKFCLGEMDVHVEVIFLCDVGEHTVNSGRRGVLAMDGDICLDAAVAGTVIAFDEFHGFEVSAVLCRVVVGVESDD</sequence>